<sequence>MSEEIGNEKNKIIEKVAEKDKKFIEMAVDAVEDYFNETKNTEKTKCSNNDKICPSMIAKECKGMPFVNETRIQQVLDVMANEGILDREIPEGTGIPHYFKK</sequence>
<protein>
    <submittedName>
        <fullName evidence="1">Uncharacterized protein</fullName>
    </submittedName>
</protein>
<proteinExistence type="predicted"/>
<comment type="caution">
    <text evidence="1">The sequence shown here is derived from an EMBL/GenBank/DDBJ whole genome shotgun (WGS) entry which is preliminary data.</text>
</comment>
<evidence type="ECO:0000313" key="2">
    <source>
        <dbReference type="Proteomes" id="UP000185744"/>
    </source>
</evidence>
<organism evidence="1 2">
    <name type="scientific">Methanohalarchaeum thermophilum</name>
    <dbReference type="NCBI Taxonomy" id="1903181"/>
    <lineage>
        <taxon>Archaea</taxon>
        <taxon>Methanobacteriati</taxon>
        <taxon>Methanobacteriota</taxon>
        <taxon>Methanonatronarchaeia</taxon>
        <taxon>Methanonatronarchaeales</taxon>
        <taxon>Methanonatronarchaeaceae</taxon>
        <taxon>Candidatus Methanohalarchaeum</taxon>
    </lineage>
</organism>
<gene>
    <name evidence="1" type="ORF">BTN85_1611</name>
</gene>
<keyword evidence="2" id="KW-1185">Reference proteome</keyword>
<accession>A0A1Q6DXL6</accession>
<evidence type="ECO:0000313" key="1">
    <source>
        <dbReference type="EMBL" id="OKY79105.1"/>
    </source>
</evidence>
<dbReference type="EMBL" id="MSDW01000001">
    <property type="protein sequence ID" value="OKY79105.1"/>
    <property type="molecule type" value="Genomic_DNA"/>
</dbReference>
<dbReference type="AlphaFoldDB" id="A0A1Q6DXL6"/>
<dbReference type="InParanoid" id="A0A1Q6DXL6"/>
<name>A0A1Q6DXL6_METT1</name>
<reference evidence="1" key="1">
    <citation type="submission" date="2016-12" db="EMBL/GenBank/DDBJ databases">
        <title>Discovery of methanogenic haloarchaea.</title>
        <authorList>
            <person name="Sorokin D.Y."/>
            <person name="Makarova K.S."/>
            <person name="Abbas B."/>
            <person name="Ferrer M."/>
            <person name="Golyshin P.N."/>
        </authorList>
    </citation>
    <scope>NUCLEOTIDE SEQUENCE [LARGE SCALE GENOMIC DNA]</scope>
    <source>
        <strain evidence="1">HMET1</strain>
    </source>
</reference>
<dbReference type="STRING" id="1903181.BTN85_1611"/>
<dbReference type="Proteomes" id="UP000185744">
    <property type="component" value="Unassembled WGS sequence"/>
</dbReference>